<dbReference type="EMBL" id="BMJV01000001">
    <property type="protein sequence ID" value="GGG59864.1"/>
    <property type="molecule type" value="Genomic_DNA"/>
</dbReference>
<organism evidence="1 2">
    <name type="scientific">Salipiger pallidus</name>
    <dbReference type="NCBI Taxonomy" id="1775170"/>
    <lineage>
        <taxon>Bacteria</taxon>
        <taxon>Pseudomonadati</taxon>
        <taxon>Pseudomonadota</taxon>
        <taxon>Alphaproteobacteria</taxon>
        <taxon>Rhodobacterales</taxon>
        <taxon>Roseobacteraceae</taxon>
        <taxon>Salipiger</taxon>
    </lineage>
</organism>
<sequence length="109" mass="12194">MSDHLKLVVSNGSCADLAAPRAGRSRSKLLDRYRLRMISAELWAAYLRQHFRNPEDVAAHFEVRCSTAWNWWGAVSRPSADKVMLALLEDDGFAPWLHAAVQCAQRGAA</sequence>
<reference evidence="1" key="1">
    <citation type="journal article" date="2014" name="Int. J. Syst. Evol. Microbiol.">
        <title>Complete genome sequence of Corynebacterium casei LMG S-19264T (=DSM 44701T), isolated from a smear-ripened cheese.</title>
        <authorList>
            <consortium name="US DOE Joint Genome Institute (JGI-PGF)"/>
            <person name="Walter F."/>
            <person name="Albersmeier A."/>
            <person name="Kalinowski J."/>
            <person name="Ruckert C."/>
        </authorList>
    </citation>
    <scope>NUCLEOTIDE SEQUENCE</scope>
    <source>
        <strain evidence="1">CGMCC 1.15762</strain>
    </source>
</reference>
<dbReference type="Proteomes" id="UP000617145">
    <property type="component" value="Unassembled WGS sequence"/>
</dbReference>
<evidence type="ECO:0000313" key="2">
    <source>
        <dbReference type="Proteomes" id="UP000617145"/>
    </source>
</evidence>
<name>A0A8J3EEN2_9RHOB</name>
<evidence type="ECO:0008006" key="3">
    <source>
        <dbReference type="Google" id="ProtNLM"/>
    </source>
</evidence>
<dbReference type="AlphaFoldDB" id="A0A8J3EEN2"/>
<gene>
    <name evidence="1" type="ORF">GCM10011415_02290</name>
</gene>
<dbReference type="RefSeq" id="WP_188788012.1">
    <property type="nucleotide sequence ID" value="NZ_BMJV01000001.1"/>
</dbReference>
<protein>
    <recommendedName>
        <fullName evidence="3">Helix-turn-helix domain-containing protein</fullName>
    </recommendedName>
</protein>
<comment type="caution">
    <text evidence="1">The sequence shown here is derived from an EMBL/GenBank/DDBJ whole genome shotgun (WGS) entry which is preliminary data.</text>
</comment>
<accession>A0A8J3EEN2</accession>
<evidence type="ECO:0000313" key="1">
    <source>
        <dbReference type="EMBL" id="GGG59864.1"/>
    </source>
</evidence>
<reference evidence="1" key="2">
    <citation type="submission" date="2020-09" db="EMBL/GenBank/DDBJ databases">
        <authorList>
            <person name="Sun Q."/>
            <person name="Zhou Y."/>
        </authorList>
    </citation>
    <scope>NUCLEOTIDE SEQUENCE</scope>
    <source>
        <strain evidence="1">CGMCC 1.15762</strain>
    </source>
</reference>
<proteinExistence type="predicted"/>
<keyword evidence="2" id="KW-1185">Reference proteome</keyword>